<gene>
    <name evidence="1" type="ORF">FSCG_01114</name>
</gene>
<dbReference type="InterPro" id="IPR018742">
    <property type="entry name" value="DUF2290"/>
</dbReference>
<dbReference type="Proteomes" id="UP000004925">
    <property type="component" value="Unassembled WGS sequence"/>
</dbReference>
<dbReference type="Pfam" id="PF10053">
    <property type="entry name" value="DUF2290"/>
    <property type="match status" value="1"/>
</dbReference>
<evidence type="ECO:0000313" key="2">
    <source>
        <dbReference type="Proteomes" id="UP000004925"/>
    </source>
</evidence>
<organism evidence="1 2">
    <name type="scientific">Fusobacterium vincentii 4_1_13</name>
    <dbReference type="NCBI Taxonomy" id="469606"/>
    <lineage>
        <taxon>Bacteria</taxon>
        <taxon>Fusobacteriati</taxon>
        <taxon>Fusobacteriota</taxon>
        <taxon>Fusobacteriia</taxon>
        <taxon>Fusobacteriales</taxon>
        <taxon>Fusobacteriaceae</taxon>
        <taxon>Fusobacterium</taxon>
    </lineage>
</organism>
<sequence length="220" mass="25943">MNNIKSVKEEIEAIIRTLVESNMSVFQNYPIIKNKGRQKCLEWSSITNLSISLKNMDYNVIYSEIDKNNDYTIKLIDGNIIQMLYTFENNELLSHRLAMFPSPKLELFQSCSEIYENDEIYADIIKKNIVPFPIRFDYNKNDIVSMHSHPHSHVTLGQYTNCRIPAYGPISPLLFMQFILENFYNSYYLDSYSQKCPKAKCNNIRTIKDNEYYKIHFNIV</sequence>
<comment type="caution">
    <text evidence="1">The sequence shown here is derived from an EMBL/GenBank/DDBJ whole genome shotgun (WGS) entry which is preliminary data.</text>
</comment>
<dbReference type="HOGENOM" id="CLU_105345_1_0_0"/>
<dbReference type="EMBL" id="ACDE02000019">
    <property type="protein sequence ID" value="EEO40401.1"/>
    <property type="molecule type" value="Genomic_DNA"/>
</dbReference>
<protein>
    <recommendedName>
        <fullName evidence="3">DUF2290 domain-containing protein</fullName>
    </recommendedName>
</protein>
<evidence type="ECO:0008006" key="3">
    <source>
        <dbReference type="Google" id="ProtNLM"/>
    </source>
</evidence>
<dbReference type="AlphaFoldDB" id="A0A0M1VUP7"/>
<accession>A0A0M1VUP7</accession>
<dbReference type="RefSeq" id="WP_008803079.1">
    <property type="nucleotide sequence ID" value="NZ_KQ235737.1"/>
</dbReference>
<evidence type="ECO:0000313" key="1">
    <source>
        <dbReference type="EMBL" id="EEO40401.1"/>
    </source>
</evidence>
<name>A0A0M1VUP7_FUSVC</name>
<dbReference type="eggNOG" id="COG5619">
    <property type="taxonomic scope" value="Bacteria"/>
</dbReference>
<proteinExistence type="predicted"/>
<reference evidence="1 2" key="1">
    <citation type="submission" date="2011-10" db="EMBL/GenBank/DDBJ databases">
        <title>The Genome Sequence of Fusobacterium sp. 4_1_13.</title>
        <authorList>
            <consortium name="The Broad Institute Genome Sequencing Platform"/>
            <person name="Earl A."/>
            <person name="Ward D."/>
            <person name="Feldgarden M."/>
            <person name="Gevers D."/>
            <person name="Strauss J."/>
            <person name="Ambrose C."/>
            <person name="Allen-Vercoe E."/>
            <person name="Young S.K."/>
            <person name="Zeng Q."/>
            <person name="Gargeya S."/>
            <person name="Fitzgerald M."/>
            <person name="Haas B."/>
            <person name="Abouelleil A."/>
            <person name="Alvarado L."/>
            <person name="Arachchi H.M."/>
            <person name="Berlin A."/>
            <person name="Brown A."/>
            <person name="Chapman S.B."/>
            <person name="Chen Z."/>
            <person name="Dunbar C."/>
            <person name="Freedman E."/>
            <person name="Gearin G."/>
            <person name="Goldberg J."/>
            <person name="Griggs A."/>
            <person name="Gujja S."/>
            <person name="Heiman D."/>
            <person name="Howarth C."/>
            <person name="Larson L."/>
            <person name="Lui A."/>
            <person name="MacDonald P.J."/>
            <person name="Montmayeur A."/>
            <person name="Murphy C."/>
            <person name="Neiman D."/>
            <person name="Pearson M."/>
            <person name="Priest M."/>
            <person name="Roberts A."/>
            <person name="Saif S."/>
            <person name="Shea T."/>
            <person name="Shenoy N."/>
            <person name="Sisk P."/>
            <person name="Stolte C."/>
            <person name="Sykes S."/>
            <person name="Wortman J."/>
            <person name="Nusbaum C."/>
            <person name="Birren B."/>
        </authorList>
    </citation>
    <scope>NUCLEOTIDE SEQUENCE [LARGE SCALE GENOMIC DNA]</scope>
    <source>
        <strain evidence="1 2">4_1_13</strain>
    </source>
</reference>